<accession>C5L7D0</accession>
<name>C5L7D0_PERM5</name>
<dbReference type="GeneID" id="9060236"/>
<keyword evidence="1" id="KW-0547">Nucleotide-binding</keyword>
<keyword evidence="2" id="KW-0812">Transmembrane</keyword>
<dbReference type="Gene3D" id="3.30.200.20">
    <property type="entry name" value="Phosphorylase Kinase, domain 1"/>
    <property type="match status" value="1"/>
</dbReference>
<feature type="binding site" evidence="1">
    <location>
        <position position="41"/>
    </location>
    <ligand>
        <name>ATP</name>
        <dbReference type="ChEBI" id="CHEBI:30616"/>
    </ligand>
</feature>
<sequence length="265" mass="29362">MRVFVNDRFCVDLSDAAIGRGAFSEVRRGLDVLTGEAVAIKTYMATCEKALDYFTREVRVLDMLKRGPQESHISIPEWIDDTREGGMFIRLLSCTTTEAGTPGPDSHGNLMIVMEMGIETLDTYVRTKRAESPGNYHFDTDELGEIVVRLIDIVEALHSIDMVHLDLKADNIMRMRDGQWKLIDLGGLMLEGSVVSPANGGSITFTPVYASPELGRPMAAYLSGVNDADDERQVIRVSKSMDVWALGILISKIVLVIDTVIIEQH</sequence>
<gene>
    <name evidence="4" type="ORF">Pmar_PMAR020556</name>
</gene>
<dbReference type="SUPFAM" id="SSF56112">
    <property type="entry name" value="Protein kinase-like (PK-like)"/>
    <property type="match status" value="1"/>
</dbReference>
<feature type="domain" description="Protein kinase" evidence="3">
    <location>
        <begin position="12"/>
        <end position="265"/>
    </location>
</feature>
<evidence type="ECO:0000313" key="4">
    <source>
        <dbReference type="EMBL" id="EER07392.1"/>
    </source>
</evidence>
<keyword evidence="2" id="KW-0472">Membrane</keyword>
<feature type="transmembrane region" description="Helical" evidence="2">
    <location>
        <begin position="243"/>
        <end position="262"/>
    </location>
</feature>
<dbReference type="Pfam" id="PF00069">
    <property type="entry name" value="Pkinase"/>
    <property type="match status" value="1"/>
</dbReference>
<dbReference type="Proteomes" id="UP000007800">
    <property type="component" value="Unassembled WGS sequence"/>
</dbReference>
<dbReference type="InterPro" id="IPR000719">
    <property type="entry name" value="Prot_kinase_dom"/>
</dbReference>
<dbReference type="PANTHER" id="PTHR24361:SF678">
    <property type="entry name" value="SPORULATION-SPECIFIC PROTEIN 1"/>
    <property type="match status" value="1"/>
</dbReference>
<evidence type="ECO:0000256" key="2">
    <source>
        <dbReference type="SAM" id="Phobius"/>
    </source>
</evidence>
<keyword evidence="2" id="KW-1133">Transmembrane helix</keyword>
<dbReference type="RefSeq" id="XP_002775576.1">
    <property type="nucleotide sequence ID" value="XM_002775530.1"/>
</dbReference>
<dbReference type="GO" id="GO:0004672">
    <property type="term" value="F:protein kinase activity"/>
    <property type="evidence" value="ECO:0007669"/>
    <property type="project" value="InterPro"/>
</dbReference>
<dbReference type="InParanoid" id="C5L7D0"/>
<evidence type="ECO:0000313" key="5">
    <source>
        <dbReference type="Proteomes" id="UP000007800"/>
    </source>
</evidence>
<proteinExistence type="predicted"/>
<evidence type="ECO:0000256" key="1">
    <source>
        <dbReference type="PROSITE-ProRule" id="PRU10141"/>
    </source>
</evidence>
<dbReference type="OrthoDB" id="419789at2759"/>
<dbReference type="InterPro" id="IPR011009">
    <property type="entry name" value="Kinase-like_dom_sf"/>
</dbReference>
<dbReference type="InterPro" id="IPR017441">
    <property type="entry name" value="Protein_kinase_ATP_BS"/>
</dbReference>
<dbReference type="AlphaFoldDB" id="C5L7D0"/>
<dbReference type="CDD" id="cd00180">
    <property type="entry name" value="PKc"/>
    <property type="match status" value="1"/>
</dbReference>
<dbReference type="SMART" id="SM00220">
    <property type="entry name" value="S_TKc"/>
    <property type="match status" value="1"/>
</dbReference>
<reference evidence="4 5" key="1">
    <citation type="submission" date="2008-07" db="EMBL/GenBank/DDBJ databases">
        <authorList>
            <person name="El-Sayed N."/>
            <person name="Caler E."/>
            <person name="Inman J."/>
            <person name="Amedeo P."/>
            <person name="Hass B."/>
            <person name="Wortman J."/>
        </authorList>
    </citation>
    <scope>NUCLEOTIDE SEQUENCE [LARGE SCALE GENOMIC DNA]</scope>
    <source>
        <strain evidence="5">ATCC 50983 / TXsc</strain>
    </source>
</reference>
<dbReference type="InterPro" id="IPR053235">
    <property type="entry name" value="Ser_Thr_kinase"/>
</dbReference>
<dbReference type="GO" id="GO:0005737">
    <property type="term" value="C:cytoplasm"/>
    <property type="evidence" value="ECO:0007669"/>
    <property type="project" value="TreeGrafter"/>
</dbReference>
<dbReference type="GO" id="GO:0005524">
    <property type="term" value="F:ATP binding"/>
    <property type="evidence" value="ECO:0007669"/>
    <property type="project" value="UniProtKB-UniRule"/>
</dbReference>
<keyword evidence="5" id="KW-1185">Reference proteome</keyword>
<dbReference type="PROSITE" id="PS00107">
    <property type="entry name" value="PROTEIN_KINASE_ATP"/>
    <property type="match status" value="1"/>
</dbReference>
<dbReference type="PROSITE" id="PS50011">
    <property type="entry name" value="PROTEIN_KINASE_DOM"/>
    <property type="match status" value="1"/>
</dbReference>
<organism evidence="5">
    <name type="scientific">Perkinsus marinus (strain ATCC 50983 / TXsc)</name>
    <dbReference type="NCBI Taxonomy" id="423536"/>
    <lineage>
        <taxon>Eukaryota</taxon>
        <taxon>Sar</taxon>
        <taxon>Alveolata</taxon>
        <taxon>Perkinsozoa</taxon>
        <taxon>Perkinsea</taxon>
        <taxon>Perkinsida</taxon>
        <taxon>Perkinsidae</taxon>
        <taxon>Perkinsus</taxon>
    </lineage>
</organism>
<dbReference type="OMA" id="MLKRGPQ"/>
<protein>
    <recommendedName>
        <fullName evidence="3">Protein kinase domain-containing protein</fullName>
    </recommendedName>
</protein>
<dbReference type="EMBL" id="GG679899">
    <property type="protein sequence ID" value="EER07392.1"/>
    <property type="molecule type" value="Genomic_DNA"/>
</dbReference>
<evidence type="ECO:0000259" key="3">
    <source>
        <dbReference type="PROSITE" id="PS50011"/>
    </source>
</evidence>
<keyword evidence="1" id="KW-0067">ATP-binding</keyword>
<dbReference type="PANTHER" id="PTHR24361">
    <property type="entry name" value="MITOGEN-ACTIVATED KINASE KINASE KINASE"/>
    <property type="match status" value="1"/>
</dbReference>
<dbReference type="Gene3D" id="1.10.510.10">
    <property type="entry name" value="Transferase(Phosphotransferase) domain 1"/>
    <property type="match status" value="1"/>
</dbReference>